<dbReference type="Gene3D" id="3.30.1230.20">
    <property type="match status" value="1"/>
</dbReference>
<dbReference type="Pfam" id="PF01249">
    <property type="entry name" value="Ribosomal_S21e"/>
    <property type="match status" value="1"/>
</dbReference>
<reference evidence="4" key="1">
    <citation type="submission" date="2025-08" db="UniProtKB">
        <authorList>
            <consortium name="Ensembl"/>
        </authorList>
    </citation>
    <scope>IDENTIFICATION</scope>
</reference>
<dbReference type="Ensembl" id="ENSPTET00000027792.1">
    <property type="protein sequence ID" value="ENSPTEP00000018995.1"/>
    <property type="gene ID" value="ENSPTEG00000020380.1"/>
</dbReference>
<dbReference type="GO" id="GO:0005840">
    <property type="term" value="C:ribosome"/>
    <property type="evidence" value="ECO:0007669"/>
    <property type="project" value="UniProtKB-KW"/>
</dbReference>
<evidence type="ECO:0000313" key="5">
    <source>
        <dbReference type="Proteomes" id="UP000694416"/>
    </source>
</evidence>
<name>A0A8C9HBH7_9PRIM</name>
<evidence type="ECO:0000256" key="2">
    <source>
        <dbReference type="ARBA" id="ARBA00022980"/>
    </source>
</evidence>
<dbReference type="GO" id="GO:0003735">
    <property type="term" value="F:structural constituent of ribosome"/>
    <property type="evidence" value="ECO:0007669"/>
    <property type="project" value="InterPro"/>
</dbReference>
<dbReference type="GO" id="GO:0006412">
    <property type="term" value="P:translation"/>
    <property type="evidence" value="ECO:0007669"/>
    <property type="project" value="InterPro"/>
</dbReference>
<organism evidence="4 5">
    <name type="scientific">Piliocolobus tephrosceles</name>
    <name type="common">Ugandan red Colobus</name>
    <dbReference type="NCBI Taxonomy" id="591936"/>
    <lineage>
        <taxon>Eukaryota</taxon>
        <taxon>Metazoa</taxon>
        <taxon>Chordata</taxon>
        <taxon>Craniata</taxon>
        <taxon>Vertebrata</taxon>
        <taxon>Euteleostomi</taxon>
        <taxon>Mammalia</taxon>
        <taxon>Eutheria</taxon>
        <taxon>Euarchontoglires</taxon>
        <taxon>Primates</taxon>
        <taxon>Haplorrhini</taxon>
        <taxon>Catarrhini</taxon>
        <taxon>Cercopithecidae</taxon>
        <taxon>Colobinae</taxon>
        <taxon>Piliocolobus</taxon>
    </lineage>
</organism>
<evidence type="ECO:0000256" key="1">
    <source>
        <dbReference type="ARBA" id="ARBA00010228"/>
    </source>
</evidence>
<dbReference type="GO" id="GO:1990904">
    <property type="term" value="C:ribonucleoprotein complex"/>
    <property type="evidence" value="ECO:0007669"/>
    <property type="project" value="UniProtKB-KW"/>
</dbReference>
<dbReference type="AlphaFoldDB" id="A0A8C9HBH7"/>
<keyword evidence="3" id="KW-0687">Ribonucleoprotein</keyword>
<keyword evidence="2" id="KW-0689">Ribosomal protein</keyword>
<reference evidence="4" key="2">
    <citation type="submission" date="2025-09" db="UniProtKB">
        <authorList>
            <consortium name="Ensembl"/>
        </authorList>
    </citation>
    <scope>IDENTIFICATION</scope>
</reference>
<keyword evidence="5" id="KW-1185">Reference proteome</keyword>
<evidence type="ECO:0000313" key="4">
    <source>
        <dbReference type="Ensembl" id="ENSPTEP00000018995.1"/>
    </source>
</evidence>
<sequence length="95" mass="10692">MQNDSSECINPYLPRKCFASNHVIGAKTMCPRKRTWAKLTRLQAGLMTSLKPMLSRGPFAGWVSQMIPFSDWPKPIASPQKELLTGQNHGCEIFL</sequence>
<comment type="similarity">
    <text evidence="1">Belongs to the eukaryotic ribosomal protein eS21 family.</text>
</comment>
<dbReference type="Proteomes" id="UP000694416">
    <property type="component" value="Unplaced"/>
</dbReference>
<protein>
    <submittedName>
        <fullName evidence="4">Uncharacterized protein</fullName>
    </submittedName>
</protein>
<accession>A0A8C9HBH7</accession>
<dbReference type="InterPro" id="IPR038579">
    <property type="entry name" value="Ribosomal_eS21_sf"/>
</dbReference>
<evidence type="ECO:0000256" key="3">
    <source>
        <dbReference type="ARBA" id="ARBA00023274"/>
    </source>
</evidence>
<dbReference type="InterPro" id="IPR001931">
    <property type="entry name" value="Ribosomal_eS21"/>
</dbReference>
<proteinExistence type="inferred from homology"/>